<evidence type="ECO:0000313" key="10">
    <source>
        <dbReference type="EMBL" id="UYG52921.1"/>
    </source>
</evidence>
<sequence>MKIGQKPELSAAALQAAATASKQAKTTGPAAEEAAKGAQVATSSAGVSFSSSARALDAAGRAPTEFDADRVKAMREAIANGTFSVSAEAIADKLLANTGEILAHSMATRAA</sequence>
<dbReference type="SUPFAM" id="SSF101498">
    <property type="entry name" value="Anti-sigma factor FlgM"/>
    <property type="match status" value="1"/>
</dbReference>
<evidence type="ECO:0000256" key="7">
    <source>
        <dbReference type="ARBA" id="ARBA00024739"/>
    </source>
</evidence>
<keyword evidence="11" id="KW-1185">Reference proteome</keyword>
<dbReference type="InterPro" id="IPR007412">
    <property type="entry name" value="FlgM"/>
</dbReference>
<keyword evidence="10" id="KW-0969">Cilium</keyword>
<evidence type="ECO:0000256" key="8">
    <source>
        <dbReference type="ARBA" id="ARBA00030117"/>
    </source>
</evidence>
<dbReference type="InterPro" id="IPR031316">
    <property type="entry name" value="FlgM_C"/>
</dbReference>
<evidence type="ECO:0000259" key="9">
    <source>
        <dbReference type="Pfam" id="PF04316"/>
    </source>
</evidence>
<keyword evidence="10" id="KW-0966">Cell projection</keyword>
<reference evidence="10" key="1">
    <citation type="submission" date="2022-09" db="EMBL/GenBank/DDBJ databases">
        <title>The complete genome of Acidovorax sp. 5MLIR.</title>
        <authorList>
            <person name="Liu L."/>
            <person name="Yue J."/>
            <person name="Yang F."/>
            <person name="Yuan J."/>
            <person name="Li L."/>
        </authorList>
    </citation>
    <scope>NUCLEOTIDE SEQUENCE</scope>
    <source>
        <strain evidence="10">5MLIR</strain>
    </source>
</reference>
<evidence type="ECO:0000256" key="2">
    <source>
        <dbReference type="ARBA" id="ARBA00017823"/>
    </source>
</evidence>
<gene>
    <name evidence="10" type="primary">flgM</name>
    <name evidence="10" type="ORF">M9799_06750</name>
</gene>
<dbReference type="NCBIfam" id="TIGR03824">
    <property type="entry name" value="FlgM_jcvi"/>
    <property type="match status" value="1"/>
</dbReference>
<evidence type="ECO:0000313" key="11">
    <source>
        <dbReference type="Proteomes" id="UP001162800"/>
    </source>
</evidence>
<proteinExistence type="inferred from homology"/>
<keyword evidence="5" id="KW-0805">Transcription regulation</keyword>
<dbReference type="Proteomes" id="UP001162800">
    <property type="component" value="Chromosome"/>
</dbReference>
<keyword evidence="10" id="KW-0282">Flagellum</keyword>
<dbReference type="Pfam" id="PF04316">
    <property type="entry name" value="FlgM"/>
    <property type="match status" value="1"/>
</dbReference>
<keyword evidence="6" id="KW-0804">Transcription</keyword>
<dbReference type="InterPro" id="IPR035890">
    <property type="entry name" value="Anti-sigma-28_factor_FlgM_sf"/>
</dbReference>
<dbReference type="RefSeq" id="WP_231043181.1">
    <property type="nucleotide sequence ID" value="NZ_CP106881.1"/>
</dbReference>
<feature type="domain" description="Anti-sigma-28 factor FlgM C-terminal" evidence="9">
    <location>
        <begin position="47"/>
        <end position="95"/>
    </location>
</feature>
<name>A0ABY6GCU5_9BURK</name>
<evidence type="ECO:0000256" key="5">
    <source>
        <dbReference type="ARBA" id="ARBA00023015"/>
    </source>
</evidence>
<organism evidence="10 11">
    <name type="scientific">Comamonas endophytica</name>
    <dbReference type="NCBI Taxonomy" id="2949090"/>
    <lineage>
        <taxon>Bacteria</taxon>
        <taxon>Pseudomonadati</taxon>
        <taxon>Pseudomonadota</taxon>
        <taxon>Betaproteobacteria</taxon>
        <taxon>Burkholderiales</taxon>
        <taxon>Comamonadaceae</taxon>
        <taxon>Comamonas</taxon>
    </lineage>
</organism>
<evidence type="ECO:0000256" key="1">
    <source>
        <dbReference type="ARBA" id="ARBA00005322"/>
    </source>
</evidence>
<accession>A0ABY6GCU5</accession>
<evidence type="ECO:0000256" key="6">
    <source>
        <dbReference type="ARBA" id="ARBA00023163"/>
    </source>
</evidence>
<evidence type="ECO:0000256" key="4">
    <source>
        <dbReference type="ARBA" id="ARBA00022795"/>
    </source>
</evidence>
<evidence type="ECO:0000256" key="3">
    <source>
        <dbReference type="ARBA" id="ARBA00022491"/>
    </source>
</evidence>
<keyword evidence="3" id="KW-0678">Repressor</keyword>
<comment type="similarity">
    <text evidence="1">Belongs to the FlgM family.</text>
</comment>
<protein>
    <recommendedName>
        <fullName evidence="2">Negative regulator of flagellin synthesis</fullName>
    </recommendedName>
    <alternativeName>
        <fullName evidence="8">Anti-sigma-28 factor</fullName>
    </alternativeName>
</protein>
<dbReference type="EMBL" id="CP106881">
    <property type="protein sequence ID" value="UYG52921.1"/>
    <property type="molecule type" value="Genomic_DNA"/>
</dbReference>
<comment type="function">
    <text evidence="7">Responsible for the coupling of flagellin expression to flagellar assembly by preventing expression of the flagellin genes when a component of the middle class of proteins is defective. It negatively regulates flagellar genes by inhibiting the activity of FliA by directly binding to FliA.</text>
</comment>
<keyword evidence="4" id="KW-1005">Bacterial flagellum biogenesis</keyword>